<dbReference type="RefSeq" id="XP_001743619.1">
    <property type="nucleotide sequence ID" value="XM_001743567.1"/>
</dbReference>
<dbReference type="Gene3D" id="3.30.700.30">
    <property type="match status" value="1"/>
</dbReference>
<evidence type="ECO:0000256" key="15">
    <source>
        <dbReference type="ARBA" id="ARBA00023267"/>
    </source>
</evidence>
<dbReference type="PANTHER" id="PTHR18866:SF33">
    <property type="entry name" value="METHYLCROTONOYL-COA CARBOXYLASE SUBUNIT ALPHA, MITOCHONDRIAL-RELATED"/>
    <property type="match status" value="1"/>
</dbReference>
<dbReference type="Pfam" id="PF02785">
    <property type="entry name" value="Biotin_carb_C"/>
    <property type="match status" value="1"/>
</dbReference>
<evidence type="ECO:0000256" key="17">
    <source>
        <dbReference type="ARBA" id="ARBA00048208"/>
    </source>
</evidence>
<sequence length="707" mass="78158">MMLGHHLRRAAPAVRVLPAASYGALRFLSTDAPEKLFDKLLIANRGEIACRVIKTCKKLGIETVAVHSDADADALHTRMADEKVLIGTAQSSDSYLRMDRILKAIKLTGAQAVHPGYGFLSENKAFAQLLEDNGIAFVGPGTHAIEVMGDKIASKKIAEDAGVNIIPGFSGVVQGPDHAIQLAQEIGYPVMIKASAGGGGKGMRVAWNDAEVRAGYRLSSQEAKASFGDDRLLIEKYIDKPRHIEIQVLADSHGNAIYLNERECSIQRRNQKVIEEAPSTFLNEETRRAMGEQACALARAVDYKSAGTVEFLVDSQRNFYFCEMNTRLQVEHPVTELITGVDLVEQMIRVAAGLPLTLKQSDIGIKGWAFESRVYAEDPVKYLPSTGHLHRYIEPTNLPGVRVDTGIFEGSEISMFYDPMISKLITYGKDRNEALQRMGDALDHYVIRGVKHNIPLLRDVIEQPRFVSGDISTSFLQETYPDGFPGYQLSQKQRHSLVAVAAYLHMSRCLGDQEYIKDDVSPAMPFYAGKVCVTLGGEVFTIEQSDEDFRYTAVFEGGETIELANVEYDAPVLRASANDEPITVQLVSQDPHKVHLSYVGTDFEVVVRTQEEQRCFEILPEKKTQKMDNFVATPMPGTLISLNVKEGDTVFEGQEIAIVEAMKMQNQLLAPRAGKIKKVYVKPGETLDDGELIVELEDEATAAEQDK</sequence>
<dbReference type="FunFam" id="3.30.1490.20:FF:000018">
    <property type="entry name" value="Biotin carboxylase"/>
    <property type="match status" value="1"/>
</dbReference>
<keyword evidence="9 19" id="KW-0067">ATP-binding</keyword>
<dbReference type="EMBL" id="CH991545">
    <property type="protein sequence ID" value="EDQ91197.1"/>
    <property type="molecule type" value="Genomic_DNA"/>
</dbReference>
<evidence type="ECO:0000256" key="3">
    <source>
        <dbReference type="ARBA" id="ARBA00005060"/>
    </source>
</evidence>
<dbReference type="InterPro" id="IPR000089">
    <property type="entry name" value="Biotin_lipoyl"/>
</dbReference>
<dbReference type="SMR" id="A9UT75"/>
<keyword evidence="24" id="KW-1185">Reference proteome</keyword>
<evidence type="ECO:0000256" key="18">
    <source>
        <dbReference type="ARBA" id="ARBA00049495"/>
    </source>
</evidence>
<dbReference type="GO" id="GO:0004658">
    <property type="term" value="F:propionyl-CoA carboxylase activity"/>
    <property type="evidence" value="ECO:0000318"/>
    <property type="project" value="GO_Central"/>
</dbReference>
<evidence type="ECO:0000256" key="19">
    <source>
        <dbReference type="PROSITE-ProRule" id="PRU00409"/>
    </source>
</evidence>
<dbReference type="FunFam" id="2.40.50.100:FF:000003">
    <property type="entry name" value="Acetyl-CoA carboxylase biotin carboxyl carrier protein"/>
    <property type="match status" value="1"/>
</dbReference>
<gene>
    <name evidence="23" type="ORF">MONBRDRAFT_17922</name>
</gene>
<evidence type="ECO:0000256" key="9">
    <source>
        <dbReference type="ARBA" id="ARBA00022840"/>
    </source>
</evidence>
<dbReference type="Pfam" id="PF00289">
    <property type="entry name" value="Biotin_carb_N"/>
    <property type="match status" value="1"/>
</dbReference>
<dbReference type="InterPro" id="IPR041265">
    <property type="entry name" value="PCC_BT"/>
</dbReference>
<name>A9UT75_MONBE</name>
<dbReference type="PANTHER" id="PTHR18866">
    <property type="entry name" value="CARBOXYLASE:PYRUVATE/ACETYL-COA/PROPIONYL-COA CARBOXYLASE"/>
    <property type="match status" value="1"/>
</dbReference>
<dbReference type="GO" id="GO:0005759">
    <property type="term" value="C:mitochondrial matrix"/>
    <property type="evidence" value="ECO:0007669"/>
    <property type="project" value="UniProtKB-SubCell"/>
</dbReference>
<accession>A9UT75</accession>
<dbReference type="eggNOG" id="KOG0238">
    <property type="taxonomic scope" value="Eukaryota"/>
</dbReference>
<evidence type="ECO:0000313" key="23">
    <source>
        <dbReference type="EMBL" id="EDQ91197.1"/>
    </source>
</evidence>
<dbReference type="SUPFAM" id="SSF51230">
    <property type="entry name" value="Single hybrid motif"/>
    <property type="match status" value="1"/>
</dbReference>
<dbReference type="NCBIfam" id="NF006367">
    <property type="entry name" value="PRK08591.1"/>
    <property type="match status" value="1"/>
</dbReference>
<comment type="pathway">
    <text evidence="3">Metabolic intermediate metabolism; propanoyl-CoA degradation; succinyl-CoA from propanoyl-CoA: step 1/3.</text>
</comment>
<evidence type="ECO:0000259" key="22">
    <source>
        <dbReference type="PROSITE" id="PS50979"/>
    </source>
</evidence>
<keyword evidence="14" id="KW-0464">Manganese</keyword>
<evidence type="ECO:0000256" key="5">
    <source>
        <dbReference type="ARBA" id="ARBA00018058"/>
    </source>
</evidence>
<evidence type="ECO:0000256" key="11">
    <source>
        <dbReference type="ARBA" id="ARBA00022946"/>
    </source>
</evidence>
<dbReference type="PROSITE" id="PS00188">
    <property type="entry name" value="BIOTIN"/>
    <property type="match status" value="1"/>
</dbReference>
<dbReference type="UniPathway" id="UPA00945">
    <property type="reaction ID" value="UER00908"/>
</dbReference>
<evidence type="ECO:0000256" key="13">
    <source>
        <dbReference type="ARBA" id="ARBA00023098"/>
    </source>
</evidence>
<dbReference type="InterPro" id="IPR005479">
    <property type="entry name" value="CPAse_ATP-bd"/>
</dbReference>
<dbReference type="InterPro" id="IPR013815">
    <property type="entry name" value="ATP_grasp_subdomain_1"/>
</dbReference>
<dbReference type="SUPFAM" id="SSF56059">
    <property type="entry name" value="Glutathione synthetase ATP-binding domain-like"/>
    <property type="match status" value="1"/>
</dbReference>
<evidence type="ECO:0000256" key="4">
    <source>
        <dbReference type="ARBA" id="ARBA00013050"/>
    </source>
</evidence>
<dbReference type="AlphaFoldDB" id="A9UT75"/>
<evidence type="ECO:0000313" key="24">
    <source>
        <dbReference type="Proteomes" id="UP000001357"/>
    </source>
</evidence>
<dbReference type="PROSITE" id="PS50975">
    <property type="entry name" value="ATP_GRASP"/>
    <property type="match status" value="1"/>
</dbReference>
<keyword evidence="6" id="KW-0436">Ligase</keyword>
<dbReference type="FunFam" id="3.30.470.20:FF:000028">
    <property type="entry name" value="Methylcrotonoyl-CoA carboxylase subunit alpha, mitochondrial"/>
    <property type="match status" value="1"/>
</dbReference>
<keyword evidence="13" id="KW-0443">Lipid metabolism</keyword>
<feature type="domain" description="ATP-grasp" evidence="21">
    <location>
        <begin position="155"/>
        <end position="352"/>
    </location>
</feature>
<dbReference type="Pfam" id="PF00364">
    <property type="entry name" value="Biotin_lipoyl"/>
    <property type="match status" value="1"/>
</dbReference>
<dbReference type="GeneID" id="5888969"/>
<dbReference type="Gene3D" id="3.40.50.20">
    <property type="match status" value="1"/>
</dbReference>
<evidence type="ECO:0000256" key="1">
    <source>
        <dbReference type="ARBA" id="ARBA00001953"/>
    </source>
</evidence>
<dbReference type="CDD" id="cd06850">
    <property type="entry name" value="biotinyl_domain"/>
    <property type="match status" value="1"/>
</dbReference>
<dbReference type="InterPro" id="IPR005481">
    <property type="entry name" value="BC-like_N"/>
</dbReference>
<dbReference type="PROSITE" id="PS50968">
    <property type="entry name" value="BIOTINYL_LIPOYL"/>
    <property type="match status" value="1"/>
</dbReference>
<dbReference type="InterPro" id="IPR011054">
    <property type="entry name" value="Rudment_hybrid_motif"/>
</dbReference>
<dbReference type="SUPFAM" id="SSF52440">
    <property type="entry name" value="PreATP-grasp domain"/>
    <property type="match status" value="1"/>
</dbReference>
<dbReference type="Gene3D" id="3.30.470.20">
    <property type="entry name" value="ATP-grasp fold, B domain"/>
    <property type="match status" value="1"/>
</dbReference>
<dbReference type="InterPro" id="IPR050856">
    <property type="entry name" value="Biotin_carboxylase_complex"/>
</dbReference>
<comment type="catalytic activity">
    <reaction evidence="17">
        <text>butanoyl-CoA + hydrogencarbonate + ATP = (2S)-ethylmalonyl-CoA + ADP + phosphate + H(+)</text>
        <dbReference type="Rhea" id="RHEA:59520"/>
        <dbReference type="ChEBI" id="CHEBI:15378"/>
        <dbReference type="ChEBI" id="CHEBI:17544"/>
        <dbReference type="ChEBI" id="CHEBI:30616"/>
        <dbReference type="ChEBI" id="CHEBI:43474"/>
        <dbReference type="ChEBI" id="CHEBI:57371"/>
        <dbReference type="ChEBI" id="CHEBI:60909"/>
        <dbReference type="ChEBI" id="CHEBI:456216"/>
    </reaction>
    <physiologicalReaction direction="left-to-right" evidence="17">
        <dbReference type="Rhea" id="RHEA:59521"/>
    </physiologicalReaction>
</comment>
<evidence type="ECO:0000259" key="20">
    <source>
        <dbReference type="PROSITE" id="PS50968"/>
    </source>
</evidence>
<dbReference type="InterPro" id="IPR016185">
    <property type="entry name" value="PreATP-grasp_dom_sf"/>
</dbReference>
<dbReference type="Gene3D" id="2.40.50.100">
    <property type="match status" value="1"/>
</dbReference>
<evidence type="ECO:0000256" key="2">
    <source>
        <dbReference type="ARBA" id="ARBA00004305"/>
    </source>
</evidence>
<dbReference type="InterPro" id="IPR011761">
    <property type="entry name" value="ATP-grasp"/>
</dbReference>
<feature type="domain" description="Biotin carboxylation" evidence="22">
    <location>
        <begin position="36"/>
        <end position="481"/>
    </location>
</feature>
<dbReference type="SUPFAM" id="SSF51246">
    <property type="entry name" value="Rudiment single hybrid motif"/>
    <property type="match status" value="1"/>
</dbReference>
<dbReference type="InterPro" id="IPR001882">
    <property type="entry name" value="Biotin_BS"/>
</dbReference>
<dbReference type="KEGG" id="mbr:MONBRDRAFT_17922"/>
<dbReference type="Pfam" id="PF18140">
    <property type="entry name" value="PCC_BT"/>
    <property type="match status" value="1"/>
</dbReference>
<dbReference type="Gene3D" id="3.30.1490.20">
    <property type="entry name" value="ATP-grasp fold, A domain"/>
    <property type="match status" value="1"/>
</dbReference>
<comment type="subcellular location">
    <subcellularLocation>
        <location evidence="2">Mitochondrion matrix</location>
    </subcellularLocation>
</comment>
<dbReference type="GO" id="GO:0005524">
    <property type="term" value="F:ATP binding"/>
    <property type="evidence" value="ECO:0007669"/>
    <property type="project" value="UniProtKB-UniRule"/>
</dbReference>
<proteinExistence type="predicted"/>
<evidence type="ECO:0000256" key="12">
    <source>
        <dbReference type="ARBA" id="ARBA00022963"/>
    </source>
</evidence>
<keyword evidence="8 19" id="KW-0547">Nucleotide-binding</keyword>
<feature type="domain" description="Lipoyl-binding" evidence="20">
    <location>
        <begin position="622"/>
        <end position="697"/>
    </location>
</feature>
<comment type="cofactor">
    <cofactor evidence="1">
        <name>biotin</name>
        <dbReference type="ChEBI" id="CHEBI:57586"/>
    </cofactor>
</comment>
<dbReference type="InterPro" id="IPR011053">
    <property type="entry name" value="Single_hybrid_motif"/>
</dbReference>
<dbReference type="Proteomes" id="UP000001357">
    <property type="component" value="Unassembled WGS sequence"/>
</dbReference>
<dbReference type="PROSITE" id="PS50979">
    <property type="entry name" value="BC"/>
    <property type="match status" value="1"/>
</dbReference>
<dbReference type="STRING" id="81824.A9UT75"/>
<dbReference type="InterPro" id="IPR011764">
    <property type="entry name" value="Biotin_carboxylation_dom"/>
</dbReference>
<comment type="catalytic activity">
    <reaction evidence="18">
        <text>propanoyl-CoA + hydrogencarbonate + ATP = (S)-methylmalonyl-CoA + ADP + phosphate + H(+)</text>
        <dbReference type="Rhea" id="RHEA:23720"/>
        <dbReference type="ChEBI" id="CHEBI:15378"/>
        <dbReference type="ChEBI" id="CHEBI:17544"/>
        <dbReference type="ChEBI" id="CHEBI:30616"/>
        <dbReference type="ChEBI" id="CHEBI:43474"/>
        <dbReference type="ChEBI" id="CHEBI:57327"/>
        <dbReference type="ChEBI" id="CHEBI:57392"/>
        <dbReference type="ChEBI" id="CHEBI:456216"/>
        <dbReference type="EC" id="6.4.1.3"/>
    </reaction>
    <physiologicalReaction direction="left-to-right" evidence="18">
        <dbReference type="Rhea" id="RHEA:23721"/>
    </physiologicalReaction>
</comment>
<organism evidence="23 24">
    <name type="scientific">Monosiga brevicollis</name>
    <name type="common">Choanoflagellate</name>
    <dbReference type="NCBI Taxonomy" id="81824"/>
    <lineage>
        <taxon>Eukaryota</taxon>
        <taxon>Choanoflagellata</taxon>
        <taxon>Craspedida</taxon>
        <taxon>Salpingoecidae</taxon>
        <taxon>Monosiga</taxon>
    </lineage>
</organism>
<dbReference type="FunFam" id="3.40.50.20:FF:000010">
    <property type="entry name" value="Propionyl-CoA carboxylase subunit alpha"/>
    <property type="match status" value="1"/>
</dbReference>
<evidence type="ECO:0000256" key="6">
    <source>
        <dbReference type="ARBA" id="ARBA00022598"/>
    </source>
</evidence>
<evidence type="ECO:0000256" key="8">
    <source>
        <dbReference type="ARBA" id="ARBA00022741"/>
    </source>
</evidence>
<evidence type="ECO:0000259" key="21">
    <source>
        <dbReference type="PROSITE" id="PS50975"/>
    </source>
</evidence>
<keyword evidence="15" id="KW-0092">Biotin</keyword>
<dbReference type="SMART" id="SM00878">
    <property type="entry name" value="Biotin_carb_C"/>
    <property type="match status" value="1"/>
</dbReference>
<protein>
    <recommendedName>
        <fullName evidence="5">Propionyl-CoA carboxylase alpha chain, mitochondrial</fullName>
        <ecNumber evidence="4">6.4.1.3</ecNumber>
    </recommendedName>
    <alternativeName>
        <fullName evidence="16">Propanoyl-CoA:carbon dioxide ligase subunit alpha</fullName>
    </alternativeName>
</protein>
<dbReference type="GO" id="GO:0046872">
    <property type="term" value="F:metal ion binding"/>
    <property type="evidence" value="ECO:0007669"/>
    <property type="project" value="UniProtKB-KW"/>
</dbReference>
<dbReference type="OMA" id="KGDAWSI"/>
<evidence type="ECO:0000256" key="10">
    <source>
        <dbReference type="ARBA" id="ARBA00022842"/>
    </source>
</evidence>
<dbReference type="PROSITE" id="PS00866">
    <property type="entry name" value="CPSASE_1"/>
    <property type="match status" value="1"/>
</dbReference>
<reference evidence="23 24" key="1">
    <citation type="journal article" date="2008" name="Nature">
        <title>The genome of the choanoflagellate Monosiga brevicollis and the origin of metazoans.</title>
        <authorList>
            <consortium name="JGI Sequencing"/>
            <person name="King N."/>
            <person name="Westbrook M.J."/>
            <person name="Young S.L."/>
            <person name="Kuo A."/>
            <person name="Abedin M."/>
            <person name="Chapman J."/>
            <person name="Fairclough S."/>
            <person name="Hellsten U."/>
            <person name="Isogai Y."/>
            <person name="Letunic I."/>
            <person name="Marr M."/>
            <person name="Pincus D."/>
            <person name="Putnam N."/>
            <person name="Rokas A."/>
            <person name="Wright K.J."/>
            <person name="Zuzow R."/>
            <person name="Dirks W."/>
            <person name="Good M."/>
            <person name="Goodstein D."/>
            <person name="Lemons D."/>
            <person name="Li W."/>
            <person name="Lyons J.B."/>
            <person name="Morris A."/>
            <person name="Nichols S."/>
            <person name="Richter D.J."/>
            <person name="Salamov A."/>
            <person name="Bork P."/>
            <person name="Lim W.A."/>
            <person name="Manning G."/>
            <person name="Miller W.T."/>
            <person name="McGinnis W."/>
            <person name="Shapiro H."/>
            <person name="Tjian R."/>
            <person name="Grigoriev I.V."/>
            <person name="Rokhsar D."/>
        </authorList>
    </citation>
    <scope>NUCLEOTIDE SEQUENCE [LARGE SCALE GENOMIC DNA]</scope>
    <source>
        <strain evidence="24">MX1 / ATCC 50154</strain>
    </source>
</reference>
<dbReference type="InParanoid" id="A9UT75"/>
<evidence type="ECO:0000256" key="14">
    <source>
        <dbReference type="ARBA" id="ARBA00023211"/>
    </source>
</evidence>
<keyword evidence="11" id="KW-0809">Transit peptide</keyword>
<dbReference type="FunCoup" id="A9UT75">
    <property type="interactions" value="608"/>
</dbReference>
<keyword evidence="7" id="KW-0479">Metal-binding</keyword>
<evidence type="ECO:0000256" key="16">
    <source>
        <dbReference type="ARBA" id="ARBA00031557"/>
    </source>
</evidence>
<evidence type="ECO:0000256" key="7">
    <source>
        <dbReference type="ARBA" id="ARBA00022723"/>
    </source>
</evidence>
<keyword evidence="12" id="KW-0442">Lipid degradation</keyword>
<dbReference type="InterPro" id="IPR005482">
    <property type="entry name" value="Biotin_COase_C"/>
</dbReference>
<keyword evidence="10" id="KW-0460">Magnesium</keyword>
<dbReference type="GO" id="GO:0016042">
    <property type="term" value="P:lipid catabolic process"/>
    <property type="evidence" value="ECO:0007669"/>
    <property type="project" value="UniProtKB-KW"/>
</dbReference>
<dbReference type="EC" id="6.4.1.3" evidence="4"/>
<dbReference type="GO" id="GO:0005739">
    <property type="term" value="C:mitochondrion"/>
    <property type="evidence" value="ECO:0000318"/>
    <property type="project" value="GO_Central"/>
</dbReference>
<dbReference type="Pfam" id="PF02786">
    <property type="entry name" value="CPSase_L_D2"/>
    <property type="match status" value="1"/>
</dbReference>